<reference evidence="2 3" key="1">
    <citation type="submission" date="2017-05" db="EMBL/GenBank/DDBJ databases">
        <title>The Genome Sequence of Enterococcus sp. 8G7_MSG3316.</title>
        <authorList>
            <consortium name="The Broad Institute Genomics Platform"/>
            <consortium name="The Broad Institute Genomic Center for Infectious Diseases"/>
            <person name="Earl A."/>
            <person name="Manson A."/>
            <person name="Schwartman J."/>
            <person name="Gilmore M."/>
            <person name="Abouelleil A."/>
            <person name="Cao P."/>
            <person name="Chapman S."/>
            <person name="Cusick C."/>
            <person name="Shea T."/>
            <person name="Young S."/>
            <person name="Neafsey D."/>
            <person name="Nusbaum C."/>
            <person name="Birren B."/>
        </authorList>
    </citation>
    <scope>NUCLEOTIDE SEQUENCE [LARGE SCALE GENOMIC DNA]</scope>
    <source>
        <strain evidence="2 3">8G7_MSG3316</strain>
    </source>
</reference>
<sequence length="255" mass="29521">MRSKYLLVTPSLNGGGAEKILLFVANALAVNNEVTVISYLSGDVANLDSSISLNILDNKYQDRKILGKLLRMWQIRKYIRNQNVNCVIGFGPEFAIICVLSALFTKTKVLTSERRSPEDLSIYWRFIAKIAYSLSDGVVFQLDQVRDYFNLRKDKVAVIPNPYFQQKIDESEVLRFEKRNKIIISAAARLNELEKGIDVLCDAFLNLTNLFPDYQLHIYGEDRNDELKIRYQQFSKKIYFFERDPDIVLKINRCV</sequence>
<dbReference type="OrthoDB" id="9806653at2"/>
<gene>
    <name evidence="2" type="ORF">A5886_000938</name>
</gene>
<name>A0A242A4I0_9ENTE</name>
<comment type="caution">
    <text evidence="2">The sequence shown here is derived from an EMBL/GenBank/DDBJ whole genome shotgun (WGS) entry which is preliminary data.</text>
</comment>
<dbReference type="Proteomes" id="UP000195043">
    <property type="component" value="Unassembled WGS sequence"/>
</dbReference>
<evidence type="ECO:0000313" key="3">
    <source>
        <dbReference type="Proteomes" id="UP000195043"/>
    </source>
</evidence>
<dbReference type="SUPFAM" id="SSF53756">
    <property type="entry name" value="UDP-Glycosyltransferase/glycogen phosphorylase"/>
    <property type="match status" value="1"/>
</dbReference>
<evidence type="ECO:0000313" key="2">
    <source>
        <dbReference type="EMBL" id="OTN75862.1"/>
    </source>
</evidence>
<organism evidence="2 3">
    <name type="scientific">Candidatus Enterococcus testudinis</name>
    <dbReference type="NCBI Taxonomy" id="1834191"/>
    <lineage>
        <taxon>Bacteria</taxon>
        <taxon>Bacillati</taxon>
        <taxon>Bacillota</taxon>
        <taxon>Bacilli</taxon>
        <taxon>Lactobacillales</taxon>
        <taxon>Enterococcaceae</taxon>
        <taxon>Enterococcus</taxon>
    </lineage>
</organism>
<protein>
    <recommendedName>
        <fullName evidence="4">Glycosyltransferase subfamily 4-like N-terminal domain-containing protein</fullName>
    </recommendedName>
</protein>
<evidence type="ECO:0008006" key="4">
    <source>
        <dbReference type="Google" id="ProtNLM"/>
    </source>
</evidence>
<dbReference type="EMBL" id="NGKU01000001">
    <property type="protein sequence ID" value="OTN75862.1"/>
    <property type="molecule type" value="Genomic_DNA"/>
</dbReference>
<keyword evidence="1" id="KW-0812">Transmembrane</keyword>
<feature type="transmembrane region" description="Helical" evidence="1">
    <location>
        <begin position="84"/>
        <end position="104"/>
    </location>
</feature>
<keyword evidence="1" id="KW-0472">Membrane</keyword>
<dbReference type="STRING" id="1834191.A5886_000938"/>
<proteinExistence type="predicted"/>
<dbReference type="RefSeq" id="WP_086273880.1">
    <property type="nucleotide sequence ID" value="NZ_NGKU01000001.1"/>
</dbReference>
<accession>A0A242A4I0</accession>
<dbReference type="Gene3D" id="3.40.50.2000">
    <property type="entry name" value="Glycogen Phosphorylase B"/>
    <property type="match status" value="2"/>
</dbReference>
<keyword evidence="3" id="KW-1185">Reference proteome</keyword>
<dbReference type="AlphaFoldDB" id="A0A242A4I0"/>
<keyword evidence="1" id="KW-1133">Transmembrane helix</keyword>
<evidence type="ECO:0000256" key="1">
    <source>
        <dbReference type="SAM" id="Phobius"/>
    </source>
</evidence>